<organism evidence="1 2">
    <name type="scientific">Rufibacter latericius</name>
    <dbReference type="NCBI Taxonomy" id="2487040"/>
    <lineage>
        <taxon>Bacteria</taxon>
        <taxon>Pseudomonadati</taxon>
        <taxon>Bacteroidota</taxon>
        <taxon>Cytophagia</taxon>
        <taxon>Cytophagales</taxon>
        <taxon>Hymenobacteraceae</taxon>
        <taxon>Rufibacter</taxon>
    </lineage>
</organism>
<protein>
    <submittedName>
        <fullName evidence="1">Uncharacterized protein</fullName>
    </submittedName>
</protein>
<dbReference type="AlphaFoldDB" id="A0A3M9MAU7"/>
<evidence type="ECO:0000313" key="2">
    <source>
        <dbReference type="Proteomes" id="UP000272117"/>
    </source>
</evidence>
<evidence type="ECO:0000313" key="1">
    <source>
        <dbReference type="EMBL" id="RNI22646.1"/>
    </source>
</evidence>
<dbReference type="EMBL" id="RJJD01000021">
    <property type="protein sequence ID" value="RNI22646.1"/>
    <property type="molecule type" value="Genomic_DNA"/>
</dbReference>
<dbReference type="RefSeq" id="WP_123129003.1">
    <property type="nucleotide sequence ID" value="NZ_RJJD01000021.1"/>
</dbReference>
<comment type="caution">
    <text evidence="1">The sequence shown here is derived from an EMBL/GenBank/DDBJ whole genome shotgun (WGS) entry which is preliminary data.</text>
</comment>
<sequence length="107" mass="12398">MYISLNTQLWNSCFLEFFRRHMIISDFAVEDFHLYLNALLPSLPSDFNLRNGFLGHVYSDPDLSELEATTIDNGFDCAVDQYHRWLGTPEGVATVRKARIGRWLETP</sequence>
<name>A0A3M9MAU7_9BACT</name>
<dbReference type="Proteomes" id="UP000272117">
    <property type="component" value="Unassembled WGS sequence"/>
</dbReference>
<reference evidence="1 2" key="1">
    <citation type="submission" date="2018-11" db="EMBL/GenBank/DDBJ databases">
        <title>Rufibacter latericius sp. nov., isolated from water in Baiyang Lake.</title>
        <authorList>
            <person name="Yang Y."/>
        </authorList>
    </citation>
    <scope>NUCLEOTIDE SEQUENCE [LARGE SCALE GENOMIC DNA]</scope>
    <source>
        <strain evidence="1 2">R-22-1c-1</strain>
    </source>
</reference>
<gene>
    <name evidence="1" type="ORF">EFB08_21365</name>
</gene>
<proteinExistence type="predicted"/>
<keyword evidence="2" id="KW-1185">Reference proteome</keyword>
<accession>A0A3M9MAU7</accession>